<accession>C3KPY9</accession>
<dbReference type="NCBIfam" id="NF007825">
    <property type="entry name" value="PRK10534.1"/>
    <property type="match status" value="1"/>
</dbReference>
<dbReference type="InterPro" id="IPR015421">
    <property type="entry name" value="PyrdxlP-dep_Trfase_major"/>
</dbReference>
<reference evidence="8 9" key="2">
    <citation type="journal article" date="2009" name="Appl. Environ. Microbiol.">
        <title>Rhizobium sp. strain NGR234 possesses a remarkable number of secretion systems.</title>
        <authorList>
            <person name="Schmeisser C."/>
            <person name="Liesegang H."/>
            <person name="Krysciak D."/>
            <person name="Bakkou N."/>
            <person name="Le Quere A."/>
            <person name="Wollherr A."/>
            <person name="Heinemeyer I."/>
            <person name="Morgenstern B."/>
            <person name="Pommerening-Roeser A."/>
            <person name="Flores M."/>
            <person name="Palacios R."/>
            <person name="Brenner S."/>
            <person name="Gottschalk G."/>
            <person name="Schmitz R.A."/>
            <person name="Broughton W.J."/>
            <person name="Perret X."/>
            <person name="Strittmatter A.W."/>
            <person name="Streit W.R."/>
        </authorList>
    </citation>
    <scope>NUCLEOTIDE SEQUENCE [LARGE SCALE GENOMIC DNA]</scope>
    <source>
        <strain evidence="9">NBRC 101917 / NGR234</strain>
    </source>
</reference>
<gene>
    <name evidence="8" type="ordered locus">NGR_b06890</name>
</gene>
<dbReference type="GO" id="GO:0006567">
    <property type="term" value="P:L-threonine catabolic process"/>
    <property type="evidence" value="ECO:0007669"/>
    <property type="project" value="TreeGrafter"/>
</dbReference>
<dbReference type="GO" id="GO:0008732">
    <property type="term" value="F:L-allo-threonine aldolase activity"/>
    <property type="evidence" value="ECO:0007669"/>
    <property type="project" value="TreeGrafter"/>
</dbReference>
<evidence type="ECO:0000256" key="6">
    <source>
        <dbReference type="SAM" id="MobiDB-lite"/>
    </source>
</evidence>
<dbReference type="EC" id="4.1.2.-" evidence="8"/>
<geneLocation type="plasmid" evidence="9">
    <name>sym pNGR234b</name>
</geneLocation>
<keyword evidence="8" id="KW-0614">Plasmid</keyword>
<proteinExistence type="inferred from homology"/>
<dbReference type="GO" id="GO:0005829">
    <property type="term" value="C:cytosol"/>
    <property type="evidence" value="ECO:0007669"/>
    <property type="project" value="TreeGrafter"/>
</dbReference>
<evidence type="ECO:0000256" key="5">
    <source>
        <dbReference type="ARBA" id="ARBA00023239"/>
    </source>
</evidence>
<dbReference type="Gene3D" id="3.40.640.10">
    <property type="entry name" value="Type I PLP-dependent aspartate aminotransferase-like (Major domain)"/>
    <property type="match status" value="1"/>
</dbReference>
<dbReference type="OrthoDB" id="9774495at2"/>
<reference evidence="9" key="1">
    <citation type="journal article" date="2004" name="J. Bacteriol.">
        <title>An evolutionary hot spot: the pNGR234b replicon of Rhizobium sp. strain NGR234.</title>
        <authorList>
            <person name="Streit W.R."/>
            <person name="Schmitz R.A."/>
            <person name="Perret X."/>
            <person name="Staehelin C."/>
            <person name="Deakin W.J."/>
            <person name="Raasch C."/>
            <person name="Liesegang H."/>
            <person name="Broughton W.J."/>
        </authorList>
    </citation>
    <scope>NUCLEOTIDE SEQUENCE [LARGE SCALE GENOMIC DNA]</scope>
    <source>
        <strain evidence="9">NBRC 101917 / NGR234</strain>
    </source>
</reference>
<dbReference type="PANTHER" id="PTHR48097:SF9">
    <property type="entry name" value="L-THREONINE ALDOLASE"/>
    <property type="match status" value="1"/>
</dbReference>
<dbReference type="PANTHER" id="PTHR48097">
    <property type="entry name" value="L-THREONINE ALDOLASE-RELATED"/>
    <property type="match status" value="1"/>
</dbReference>
<evidence type="ECO:0000259" key="7">
    <source>
        <dbReference type="Pfam" id="PF01212"/>
    </source>
</evidence>
<keyword evidence="4" id="KW-0663">Pyridoxal phosphate</keyword>
<dbReference type="EMBL" id="CP000874">
    <property type="protein sequence ID" value="ACP22147.1"/>
    <property type="molecule type" value="Genomic_DNA"/>
</dbReference>
<dbReference type="InterPro" id="IPR001597">
    <property type="entry name" value="ArAA_b-elim_lyase/Thr_aldolase"/>
</dbReference>
<feature type="domain" description="Aromatic amino acid beta-eliminating lyase/threonine aldolase" evidence="7">
    <location>
        <begin position="104"/>
        <end position="385"/>
    </location>
</feature>
<dbReference type="Proteomes" id="UP000001054">
    <property type="component" value="Plasmid pNGR234b"/>
</dbReference>
<dbReference type="InterPro" id="IPR015424">
    <property type="entry name" value="PyrdxlP-dep_Trfase"/>
</dbReference>
<evidence type="ECO:0000256" key="2">
    <source>
        <dbReference type="ARBA" id="ARBA00006966"/>
    </source>
</evidence>
<dbReference type="NCBIfam" id="NF041359">
    <property type="entry name" value="GntG_guanitoxin"/>
    <property type="match status" value="1"/>
</dbReference>
<dbReference type="CDD" id="cd06502">
    <property type="entry name" value="TA_like"/>
    <property type="match status" value="1"/>
</dbReference>
<dbReference type="SUPFAM" id="SSF53383">
    <property type="entry name" value="PLP-dependent transferases"/>
    <property type="match status" value="1"/>
</dbReference>
<protein>
    <submittedName>
        <fullName evidence="8">L-allo-threonine aldolase</fullName>
        <ecNumber evidence="8">4.1.2.-</ecNumber>
    </submittedName>
</protein>
<evidence type="ECO:0000256" key="3">
    <source>
        <dbReference type="ARBA" id="ARBA00011881"/>
    </source>
</evidence>
<keyword evidence="9" id="KW-1185">Reference proteome</keyword>
<name>C3KPY9_SINFN</name>
<feature type="region of interest" description="Disordered" evidence="6">
    <location>
        <begin position="1"/>
        <end position="30"/>
    </location>
</feature>
<dbReference type="Pfam" id="PF01212">
    <property type="entry name" value="Beta_elim_lyase"/>
    <property type="match status" value="1"/>
</dbReference>
<dbReference type="PATRIC" id="fig|394.7.peg.1136"/>
<sequence length="439" mass="46855">MNALPPEAPGSSTNATTRKTISKRPLLTSPPLSGADQCALVPVLGHNNPSRHSSIEEILIAVLVTLHHQKPSAKFDSPVRSLGCITRQPQRWIWTMQTPVIRLDFRSDTVTRPTLGMRAAMAAAEVGDDVLGDDPTVKALEARLASLLGKEAGLFVPTGTMSNLAAIMSHCQRGEEFLCATGAHAYLWEAGGAAVLGSVQPQPLPVRTDGTIPLEDLHAAVKDDDPHFAITRLVTIENTFAGRVLRRDHLAEVADFARERKLATHLDGARLFNAAAALGVDVGCLADGYDTVSLCLSKGLGAPLGSVLVGDAPLLARARRWRKMLGGGMRQAGIIAAAGLYALDHHVDRLVEDHANAQVLAQAFAGIEGMKVTPPQSNVVFVELAPDLATRLSEALRELGIAASFWPGGRMRWVTHLDVNRAAVDEAIAAVRDITESRT</sequence>
<dbReference type="FunFam" id="3.40.640.10:FF:000030">
    <property type="entry name" value="Low-specificity L-threonine aldolase"/>
    <property type="match status" value="1"/>
</dbReference>
<dbReference type="KEGG" id="rhi:NGR_b06890"/>
<feature type="compositionally biased region" description="Polar residues" evidence="6">
    <location>
        <begin position="10"/>
        <end position="19"/>
    </location>
</feature>
<dbReference type="InterPro" id="IPR023603">
    <property type="entry name" value="Low_specificity_L-TA-like"/>
</dbReference>
<dbReference type="InterPro" id="IPR015422">
    <property type="entry name" value="PyrdxlP-dep_Trfase_small"/>
</dbReference>
<comment type="cofactor">
    <cofactor evidence="1">
        <name>pyridoxal 5'-phosphate</name>
        <dbReference type="ChEBI" id="CHEBI:597326"/>
    </cofactor>
</comment>
<dbReference type="GO" id="GO:0006545">
    <property type="term" value="P:glycine biosynthetic process"/>
    <property type="evidence" value="ECO:0007669"/>
    <property type="project" value="TreeGrafter"/>
</dbReference>
<comment type="similarity">
    <text evidence="2">Belongs to the threonine aldolase family.</text>
</comment>
<keyword evidence="5 8" id="KW-0456">Lyase</keyword>
<dbReference type="AlphaFoldDB" id="C3KPY9"/>
<organism evidence="8 9">
    <name type="scientific">Sinorhizobium fredii (strain NBRC 101917 / NGR234)</name>
    <dbReference type="NCBI Taxonomy" id="394"/>
    <lineage>
        <taxon>Bacteria</taxon>
        <taxon>Pseudomonadati</taxon>
        <taxon>Pseudomonadota</taxon>
        <taxon>Alphaproteobacteria</taxon>
        <taxon>Hyphomicrobiales</taxon>
        <taxon>Rhizobiaceae</taxon>
        <taxon>Sinorhizobium/Ensifer group</taxon>
        <taxon>Sinorhizobium</taxon>
    </lineage>
</organism>
<evidence type="ECO:0000256" key="1">
    <source>
        <dbReference type="ARBA" id="ARBA00001933"/>
    </source>
</evidence>
<dbReference type="HOGENOM" id="CLU_029381_0_4_5"/>
<evidence type="ECO:0000313" key="9">
    <source>
        <dbReference type="Proteomes" id="UP000001054"/>
    </source>
</evidence>
<dbReference type="Gene3D" id="3.90.1150.10">
    <property type="entry name" value="Aspartate Aminotransferase, domain 1"/>
    <property type="match status" value="1"/>
</dbReference>
<comment type="subunit">
    <text evidence="3">Homotetramer.</text>
</comment>
<evidence type="ECO:0000313" key="8">
    <source>
        <dbReference type="EMBL" id="ACP22147.1"/>
    </source>
</evidence>
<evidence type="ECO:0000256" key="4">
    <source>
        <dbReference type="ARBA" id="ARBA00022898"/>
    </source>
</evidence>